<proteinExistence type="predicted"/>
<reference evidence="1" key="1">
    <citation type="submission" date="2006-06" db="EMBL/GenBank/DDBJ databases">
        <title>Complete sequence of Trichodesmium erythraeum IMS101.</title>
        <authorList>
            <consortium name="US DOE Joint Genome Institute"/>
            <person name="Copeland A."/>
            <person name="Lucas S."/>
            <person name="Lapidus A."/>
            <person name="Barry K."/>
            <person name="Detter J.C."/>
            <person name="Glavina del Rio T."/>
            <person name="Hammon N."/>
            <person name="Israni S."/>
            <person name="Dalin E."/>
            <person name="Tice H."/>
            <person name="Pitluck S."/>
            <person name="Kiss H."/>
            <person name="Munk A.C."/>
            <person name="Brettin T."/>
            <person name="Bruce D."/>
            <person name="Han C."/>
            <person name="Tapia R."/>
            <person name="Gilna P."/>
            <person name="Schmutz J."/>
            <person name="Larimer F."/>
            <person name="Land M."/>
            <person name="Hauser L."/>
            <person name="Kyrpides N."/>
            <person name="Kim E."/>
            <person name="Richardson P."/>
        </authorList>
    </citation>
    <scope>NUCLEOTIDE SEQUENCE [LARGE SCALE GENOMIC DNA]</scope>
    <source>
        <strain evidence="1">IMS101</strain>
    </source>
</reference>
<dbReference type="AlphaFoldDB" id="Q10ZT7"/>
<protein>
    <submittedName>
        <fullName evidence="1">Uncharacterized protein</fullName>
    </submittedName>
</protein>
<accession>Q10ZT7</accession>
<sequence>MNETISNKNVTTVRQEPPLVCFIGTLRALDLTYSHLIEKVIQPLNADLLFCVSRIDANDETLINRFKDCNIVDVYLYEEAKDNYQDFLDNFFNKLSSKEQNKWHEYFKIEGNWLGGIKERRGSGFHLNFNYFKLLKRLQNIKKNGFEYQRYIITRTDFFWMLEHPSLNLLDPKLIWIPTGENYNGYNDRHAVCSEQNISHYLNLLEFMLNFQAFEYIYNNVDENNLSHERHLKSHLDYCGVEVSTFNNIAYLTGNQQTFTNWASVKLKCIDGVEYAYKYENELLSCLENVKKFNIDGN</sequence>
<dbReference type="RefSeq" id="WP_011612585.1">
    <property type="nucleotide sequence ID" value="NC_008312.1"/>
</dbReference>
<dbReference type="eggNOG" id="ENOG50348DN">
    <property type="taxonomic scope" value="Bacteria"/>
</dbReference>
<gene>
    <name evidence="1" type="ordered locus">Tery_3104</name>
</gene>
<dbReference type="KEGG" id="ter:Tery_3104"/>
<dbReference type="HOGENOM" id="CLU_933646_0_0_3"/>
<name>Q10ZT7_TRIEI</name>
<dbReference type="OrthoDB" id="581540at2"/>
<evidence type="ECO:0000313" key="1">
    <source>
        <dbReference type="EMBL" id="ABG52237.1"/>
    </source>
</evidence>
<organism evidence="1">
    <name type="scientific">Trichodesmium erythraeum (strain IMS101)</name>
    <dbReference type="NCBI Taxonomy" id="203124"/>
    <lineage>
        <taxon>Bacteria</taxon>
        <taxon>Bacillati</taxon>
        <taxon>Cyanobacteriota</taxon>
        <taxon>Cyanophyceae</taxon>
        <taxon>Oscillatoriophycideae</taxon>
        <taxon>Oscillatoriales</taxon>
        <taxon>Microcoleaceae</taxon>
        <taxon>Trichodesmium</taxon>
    </lineage>
</organism>
<dbReference type="EMBL" id="CP000393">
    <property type="protein sequence ID" value="ABG52237.1"/>
    <property type="molecule type" value="Genomic_DNA"/>
</dbReference>
<dbReference type="STRING" id="203124.Tery_3104"/>